<keyword evidence="3" id="KW-1185">Reference proteome</keyword>
<evidence type="ECO:0000313" key="3">
    <source>
        <dbReference type="Proteomes" id="UP000257039"/>
    </source>
</evidence>
<dbReference type="Proteomes" id="UP000257039">
    <property type="component" value="Unassembled WGS sequence"/>
</dbReference>
<gene>
    <name evidence="2" type="ORF">B9G39_08670</name>
</gene>
<dbReference type="PANTHER" id="PTHR11614">
    <property type="entry name" value="PHOSPHOLIPASE-RELATED"/>
    <property type="match status" value="1"/>
</dbReference>
<dbReference type="RefSeq" id="WP_094786828.1">
    <property type="nucleotide sequence ID" value="NZ_NDXW01000001.1"/>
</dbReference>
<name>A0A4P9VJQ5_9GAMM</name>
<dbReference type="InterPro" id="IPR051044">
    <property type="entry name" value="MAG_DAG_Lipase"/>
</dbReference>
<protein>
    <submittedName>
        <fullName evidence="2">Alpha/beta fold hydrolase</fullName>
    </submittedName>
</protein>
<dbReference type="InterPro" id="IPR022742">
    <property type="entry name" value="Hydrolase_4"/>
</dbReference>
<comment type="caution">
    <text evidence="2">The sequence shown here is derived from an EMBL/GenBank/DDBJ whole genome shotgun (WGS) entry which is preliminary data.</text>
</comment>
<evidence type="ECO:0000313" key="2">
    <source>
        <dbReference type="EMBL" id="RDH43508.1"/>
    </source>
</evidence>
<reference evidence="2 3" key="1">
    <citation type="submission" date="2017-04" db="EMBL/GenBank/DDBJ databases">
        <title>Draft genome sequence of Zooshikella ganghwensis VG4 isolated from Red Sea sediments.</title>
        <authorList>
            <person name="Rehman Z."/>
            <person name="Alam I."/>
            <person name="Kamau A."/>
            <person name="Bajic V."/>
            <person name="Leiknes T."/>
        </authorList>
    </citation>
    <scope>NUCLEOTIDE SEQUENCE [LARGE SCALE GENOMIC DNA]</scope>
    <source>
        <strain evidence="2 3">VG4</strain>
    </source>
</reference>
<proteinExistence type="predicted"/>
<feature type="domain" description="Serine aminopeptidase S33" evidence="1">
    <location>
        <begin position="25"/>
        <end position="287"/>
    </location>
</feature>
<dbReference type="Gene3D" id="3.40.50.1820">
    <property type="entry name" value="alpha/beta hydrolase"/>
    <property type="match status" value="1"/>
</dbReference>
<evidence type="ECO:0000259" key="1">
    <source>
        <dbReference type="Pfam" id="PF12146"/>
    </source>
</evidence>
<sequence>MEARFTTQAQADQTVLYGHQWQPAKASAQLLIIHGMTEHSLRYQAFAQFLNQQGIGVTSWDLRAHGQTGKATQSLGSAETNQWSLMLKDIQQQLAEISAKYPEQPLFLMGHSMGSFLCLHFLQANHPLLAGCILSGSNYQPPWLCHIAKAFAALECKRQGQNANSAFLDFLFFGRFNRYFKPNRTDFDWLSRDTQQVDLYCQDSLCGFKVSNQFWYNMLSALARLSTHSSFCKLPTTLPFYILGGDQDPLSLPNGLHKLSRQLRSAGIHDVTTAIYPGGRHEMLNEINQQEVWQALYQWLTQHTQPLANVA</sequence>
<dbReference type="EMBL" id="NDXW01000001">
    <property type="protein sequence ID" value="RDH43508.1"/>
    <property type="molecule type" value="Genomic_DNA"/>
</dbReference>
<dbReference type="SUPFAM" id="SSF53474">
    <property type="entry name" value="alpha/beta-Hydrolases"/>
    <property type="match status" value="1"/>
</dbReference>
<dbReference type="GO" id="GO:0016787">
    <property type="term" value="F:hydrolase activity"/>
    <property type="evidence" value="ECO:0007669"/>
    <property type="project" value="UniProtKB-KW"/>
</dbReference>
<keyword evidence="2" id="KW-0378">Hydrolase</keyword>
<dbReference type="InterPro" id="IPR029058">
    <property type="entry name" value="AB_hydrolase_fold"/>
</dbReference>
<dbReference type="Pfam" id="PF12146">
    <property type="entry name" value="Hydrolase_4"/>
    <property type="match status" value="1"/>
</dbReference>
<organism evidence="2 3">
    <name type="scientific">Zooshikella ganghwensis</name>
    <dbReference type="NCBI Taxonomy" id="202772"/>
    <lineage>
        <taxon>Bacteria</taxon>
        <taxon>Pseudomonadati</taxon>
        <taxon>Pseudomonadota</taxon>
        <taxon>Gammaproteobacteria</taxon>
        <taxon>Oceanospirillales</taxon>
        <taxon>Zooshikellaceae</taxon>
        <taxon>Zooshikella</taxon>
    </lineage>
</organism>
<dbReference type="AlphaFoldDB" id="A0A4P9VJQ5"/>
<accession>A0A4P9VJQ5</accession>